<keyword evidence="2" id="KW-0547">Nucleotide-binding</keyword>
<dbReference type="EMBL" id="JADOES010000018">
    <property type="protein sequence ID" value="MBT9315949.1"/>
    <property type="molecule type" value="Genomic_DNA"/>
</dbReference>
<dbReference type="GO" id="GO:0022857">
    <property type="term" value="F:transmembrane transporter activity"/>
    <property type="evidence" value="ECO:0007669"/>
    <property type="project" value="UniProtKB-ARBA"/>
</dbReference>
<dbReference type="Pfam" id="PF01590">
    <property type="entry name" value="GAF"/>
    <property type="match status" value="2"/>
</dbReference>
<dbReference type="PANTHER" id="PTHR24220:SF376">
    <property type="entry name" value="ABC TRANSPORTER"/>
    <property type="match status" value="1"/>
</dbReference>
<dbReference type="FunFam" id="3.40.50.300:FF:000032">
    <property type="entry name" value="Export ABC transporter ATP-binding protein"/>
    <property type="match status" value="1"/>
</dbReference>
<evidence type="ECO:0000313" key="5">
    <source>
        <dbReference type="EMBL" id="MBT9315949.1"/>
    </source>
</evidence>
<dbReference type="GO" id="GO:0005886">
    <property type="term" value="C:plasma membrane"/>
    <property type="evidence" value="ECO:0007669"/>
    <property type="project" value="TreeGrafter"/>
</dbReference>
<dbReference type="Gene3D" id="3.40.50.300">
    <property type="entry name" value="P-loop containing nucleotide triphosphate hydrolases"/>
    <property type="match status" value="1"/>
</dbReference>
<sequence>MNVYKQIIIEVENLNHYYGRRTLRQQVLYDINLSIESGEIVILTGPSGSGKTTLLTLIAGLRSVQEGCLKVLNRDFSNASDRERLELRHQLGYIFQHHNLVPFFTARQNVEMALKLNAGLSRKRSQTRAEAMLESVGLKPQITSYPHQMSGGQKQRVAIARALVNQPKILLADEPTASLDKSSGRDVVELMQQLTKQQGCTIVLVTHDNRILDIADRIISLEDGRLSQAKGELLLNINNLMSEIFQMETSQIRTLIDPLSIEQFSTFLKQLNKEFEQILSTMNLLKNRSVNQKLNLIIQTVSIKISQLLAAEQVTFFVVDRDRYKLWSQSARSTSGEPINIEISLNSGIAGHVATTGESLNIPNPYNDSRFNPQVDKDTGFRTRSILCMPIFNSSNEVCAVIQALNKIGDAAFGQADEARFYELTQFLGNVLETSILYARETNVSRHQSLIQNARELRRRVESLSTDKFIAFLDQLNQELQSFLDSGTSPDKSVLKQKLQVLLQVIFLKIGQTLQVERVAVFLVDLTNQVLRTNTAIDDNNNLFAIEMPLDTGIAGYVAVTGKTLNIPSPYDDHRFNPQIDKDAGFITRNILALPILDPQNSEVIAVIEIINKMGDMSFDSEDETRLLEFVRELGSVFQTSIHCMRRAYQYLS</sequence>
<dbReference type="Gene3D" id="3.30.450.40">
    <property type="match status" value="2"/>
</dbReference>
<feature type="domain" description="ABC transporter" evidence="4">
    <location>
        <begin position="9"/>
        <end position="248"/>
    </location>
</feature>
<comment type="caution">
    <text evidence="5">The sequence shown here is derived from an EMBL/GenBank/DDBJ whole genome shotgun (WGS) entry which is preliminary data.</text>
</comment>
<evidence type="ECO:0000256" key="2">
    <source>
        <dbReference type="ARBA" id="ARBA00022741"/>
    </source>
</evidence>
<dbReference type="PROSITE" id="PS50893">
    <property type="entry name" value="ABC_TRANSPORTER_2"/>
    <property type="match status" value="1"/>
</dbReference>
<dbReference type="InterPro" id="IPR014324">
    <property type="entry name" value="ABC_heterocyst_DevA"/>
</dbReference>
<dbReference type="InterPro" id="IPR029016">
    <property type="entry name" value="GAF-like_dom_sf"/>
</dbReference>
<dbReference type="InterPro" id="IPR027417">
    <property type="entry name" value="P-loop_NTPase"/>
</dbReference>
<accession>A0A947DFZ8</accession>
<proteinExistence type="predicted"/>
<protein>
    <submittedName>
        <fullName evidence="5">ATP-binding cassette domain-containing protein</fullName>
    </submittedName>
</protein>
<dbReference type="InterPro" id="IPR003439">
    <property type="entry name" value="ABC_transporter-like_ATP-bd"/>
</dbReference>
<organism evidence="5 6">
    <name type="scientific">Leptothoe spongobia TAU-MAC 1115</name>
    <dbReference type="NCBI Taxonomy" id="1967444"/>
    <lineage>
        <taxon>Bacteria</taxon>
        <taxon>Bacillati</taxon>
        <taxon>Cyanobacteriota</taxon>
        <taxon>Cyanophyceae</taxon>
        <taxon>Nodosilineales</taxon>
        <taxon>Cymatolegaceae</taxon>
        <taxon>Leptothoe</taxon>
        <taxon>Leptothoe spongobia</taxon>
    </lineage>
</organism>
<reference evidence="5" key="2">
    <citation type="journal article" date="2021" name="Mar. Drugs">
        <title>Genome Reduction and Secondary Metabolism of the Marine Sponge-Associated Cyanobacterium Leptothoe.</title>
        <authorList>
            <person name="Konstantinou D."/>
            <person name="Popin R.V."/>
            <person name="Fewer D.P."/>
            <person name="Sivonen K."/>
            <person name="Gkelis S."/>
        </authorList>
    </citation>
    <scope>NUCLEOTIDE SEQUENCE</scope>
    <source>
        <strain evidence="5">TAU-MAC 1115</strain>
    </source>
</reference>
<dbReference type="InterPro" id="IPR003593">
    <property type="entry name" value="AAA+_ATPase"/>
</dbReference>
<dbReference type="CDD" id="cd03255">
    <property type="entry name" value="ABC_MJ0796_LolCDE_FtsE"/>
    <property type="match status" value="1"/>
</dbReference>
<dbReference type="InterPro" id="IPR017911">
    <property type="entry name" value="MacB-like_ATP-bd"/>
</dbReference>
<dbReference type="NCBIfam" id="TIGR02982">
    <property type="entry name" value="heterocyst_DevA"/>
    <property type="match status" value="1"/>
</dbReference>
<dbReference type="Proteomes" id="UP000717364">
    <property type="component" value="Unassembled WGS sequence"/>
</dbReference>
<dbReference type="AlphaFoldDB" id="A0A947DFZ8"/>
<evidence type="ECO:0000259" key="4">
    <source>
        <dbReference type="PROSITE" id="PS50893"/>
    </source>
</evidence>
<dbReference type="GO" id="GO:0005524">
    <property type="term" value="F:ATP binding"/>
    <property type="evidence" value="ECO:0007669"/>
    <property type="project" value="UniProtKB-KW"/>
</dbReference>
<evidence type="ECO:0000256" key="1">
    <source>
        <dbReference type="ARBA" id="ARBA00022448"/>
    </source>
</evidence>
<dbReference type="SUPFAM" id="SSF55781">
    <property type="entry name" value="GAF domain-like"/>
    <property type="match status" value="2"/>
</dbReference>
<reference evidence="5" key="1">
    <citation type="submission" date="2020-11" db="EMBL/GenBank/DDBJ databases">
        <authorList>
            <person name="Konstantinou D."/>
            <person name="Gkelis S."/>
            <person name="Popin R."/>
            <person name="Fewer D."/>
            <person name="Sivonen K."/>
        </authorList>
    </citation>
    <scope>NUCLEOTIDE SEQUENCE</scope>
    <source>
        <strain evidence="5">TAU-MAC 1115</strain>
    </source>
</reference>
<evidence type="ECO:0000313" key="6">
    <source>
        <dbReference type="Proteomes" id="UP000717364"/>
    </source>
</evidence>
<dbReference type="InterPro" id="IPR003018">
    <property type="entry name" value="GAF"/>
</dbReference>
<evidence type="ECO:0000256" key="3">
    <source>
        <dbReference type="ARBA" id="ARBA00022840"/>
    </source>
</evidence>
<dbReference type="GO" id="GO:0016887">
    <property type="term" value="F:ATP hydrolysis activity"/>
    <property type="evidence" value="ECO:0007669"/>
    <property type="project" value="InterPro"/>
</dbReference>
<keyword evidence="6" id="KW-1185">Reference proteome</keyword>
<keyword evidence="3 5" id="KW-0067">ATP-binding</keyword>
<dbReference type="GO" id="GO:0098796">
    <property type="term" value="C:membrane protein complex"/>
    <property type="evidence" value="ECO:0007669"/>
    <property type="project" value="UniProtKB-ARBA"/>
</dbReference>
<dbReference type="PROSITE" id="PS00211">
    <property type="entry name" value="ABC_TRANSPORTER_1"/>
    <property type="match status" value="1"/>
</dbReference>
<dbReference type="SUPFAM" id="SSF52540">
    <property type="entry name" value="P-loop containing nucleoside triphosphate hydrolases"/>
    <property type="match status" value="1"/>
</dbReference>
<dbReference type="InterPro" id="IPR015854">
    <property type="entry name" value="ABC_transpr_LolD-like"/>
</dbReference>
<dbReference type="SMART" id="SM00065">
    <property type="entry name" value="GAF"/>
    <property type="match status" value="2"/>
</dbReference>
<gene>
    <name evidence="5" type="ORF">IXB50_11000</name>
</gene>
<dbReference type="SMART" id="SM00382">
    <property type="entry name" value="AAA"/>
    <property type="match status" value="1"/>
</dbReference>
<dbReference type="InterPro" id="IPR017871">
    <property type="entry name" value="ABC_transporter-like_CS"/>
</dbReference>
<dbReference type="Pfam" id="PF00005">
    <property type="entry name" value="ABC_tran"/>
    <property type="match status" value="1"/>
</dbReference>
<dbReference type="PANTHER" id="PTHR24220">
    <property type="entry name" value="IMPORT ATP-BINDING PROTEIN"/>
    <property type="match status" value="1"/>
</dbReference>
<keyword evidence="1" id="KW-0813">Transport</keyword>
<name>A0A947DFZ8_9CYAN</name>